<dbReference type="Proteomes" id="UP000674179">
    <property type="component" value="Chromosome 14"/>
</dbReference>
<feature type="region of interest" description="Disordered" evidence="1">
    <location>
        <begin position="997"/>
        <end position="1021"/>
    </location>
</feature>
<feature type="compositionally biased region" description="Polar residues" evidence="1">
    <location>
        <begin position="152"/>
        <end position="174"/>
    </location>
</feature>
<dbReference type="EMBL" id="JAFHKP010000014">
    <property type="protein sequence ID" value="KAG5483207.1"/>
    <property type="molecule type" value="Genomic_DNA"/>
</dbReference>
<gene>
    <name evidence="2" type="ORF">CUR178_04786</name>
</gene>
<accession>A0A836GJK4</accession>
<dbReference type="RefSeq" id="XP_067694562.1">
    <property type="nucleotide sequence ID" value="XM_067836485.1"/>
</dbReference>
<dbReference type="OrthoDB" id="273874at2759"/>
<comment type="caution">
    <text evidence="2">The sequence shown here is derived from an EMBL/GenBank/DDBJ whole genome shotgun (WGS) entry which is preliminary data.</text>
</comment>
<dbReference type="AlphaFoldDB" id="A0A836GJK4"/>
<dbReference type="GeneID" id="94171995"/>
<protein>
    <submittedName>
        <fullName evidence="2">Uncharacterized protein</fullName>
    </submittedName>
</protein>
<feature type="compositionally biased region" description="Basic residues" evidence="1">
    <location>
        <begin position="131"/>
        <end position="145"/>
    </location>
</feature>
<proteinExistence type="predicted"/>
<dbReference type="KEGG" id="lenr:94171995"/>
<organism evidence="2 3">
    <name type="scientific">Leishmania enriettii</name>
    <dbReference type="NCBI Taxonomy" id="5663"/>
    <lineage>
        <taxon>Eukaryota</taxon>
        <taxon>Discoba</taxon>
        <taxon>Euglenozoa</taxon>
        <taxon>Kinetoplastea</taxon>
        <taxon>Metakinetoplastina</taxon>
        <taxon>Trypanosomatida</taxon>
        <taxon>Trypanosomatidae</taxon>
        <taxon>Leishmaniinae</taxon>
        <taxon>Leishmania</taxon>
    </lineage>
</organism>
<evidence type="ECO:0000256" key="1">
    <source>
        <dbReference type="SAM" id="MobiDB-lite"/>
    </source>
</evidence>
<feature type="compositionally biased region" description="Polar residues" evidence="1">
    <location>
        <begin position="91"/>
        <end position="104"/>
    </location>
</feature>
<feature type="region of interest" description="Disordered" evidence="1">
    <location>
        <begin position="71"/>
        <end position="179"/>
    </location>
</feature>
<evidence type="ECO:0000313" key="2">
    <source>
        <dbReference type="EMBL" id="KAG5483207.1"/>
    </source>
</evidence>
<evidence type="ECO:0000313" key="3">
    <source>
        <dbReference type="Proteomes" id="UP000674179"/>
    </source>
</evidence>
<reference evidence="2 3" key="1">
    <citation type="submission" date="2021-02" db="EMBL/GenBank/DDBJ databases">
        <title>Leishmania (Mundinia) enrietti genome sequencing and assembly.</title>
        <authorList>
            <person name="Almutairi H."/>
            <person name="Gatherer D."/>
        </authorList>
    </citation>
    <scope>NUCLEOTIDE SEQUENCE [LARGE SCALE GENOMIC DNA]</scope>
    <source>
        <strain evidence="2">CUR178</strain>
    </source>
</reference>
<name>A0A836GJK4_LEIEN</name>
<sequence length="1040" mass="112151">MTGPPALYLLLGGAPERLCSVQSISHRRIGSVLQWRRRILPSSDARVGALQRSDTRRKDVFTIALGTERRWVSSPPSASPQSPPTLAGNRGTDSASDSGHTPATSHGGMRSEYAHAVPQPAAPMGSGSSSVRRRFSRRRRRHGATKPRESSNESVHTVTSANTSDADVPRTSSDAACMHSAPPCASQPLYTSTSDAHSAMSPVQKRLCQLIGTGAWHEALEVLRCHEQEDVIATYRTQASSASTSHFHRGSALAGAKGAEECLATPFICVSQHEASVWLLLWCGYGAAAWHVWRRSMQALSSPSSPRLLLLLTLFTHVVEGDATRTRDMLLLFEMIRGGAATSPSKAENGYVCEEKTASSSRMWRHLLWQWLWCCNEYTTSSKSPSPVHRRSLASFLEGAVEQLARCAFASSETPTGQRMDAMAEAVTLLLLALRDVHCTRDKWHHMLREELAAVCEGNSVQGSRNSCCNASAPQLAEHEEFPPWASPPARELIGEAIRSVLWGASSTADSLGRDDGKRAAQQQCRARLRTILSNARRKLQRPRGRCSPATPAGDEALRAFRLLHEQLMESEGLGDIWTALRSALCLPPAQPRPFSLHQPTIPTSAAGDSLQLLWRCIANATARGDWATALRLCFSYGFRDDASGKEKTEGSNVGTQDVIGGAVTDSPACRLSTPAPAPVDLFPFFHRLDKALIACEAAQPTGVSWQGALALWNVAQEYYHLHAECLSSPRTAGTAEEIYGPLCVAPSSRGPAQVSLSMSRVFGRILFLLASAGRWVEALACFHDTPDAYLDGFVVSQVAYALRYCPAQNRAVLDLWAAWRCRVGDAVDPTETMIHKLLVAMLRTSAVASTPVATLSSSSQSPSMVAAKVATAVLVAAADTPPSAPATLVTDTRRPAVTPGTAVPLDWLQRRDIVRSIVADRWVGGWADALRVALASCDVPLLLNTVLPRVPAPHSPRLYSDVRRVLREKGVVLSPAERVTLLTLCGKGRKLPLGRDTSGCAGNAASPNGASVPTEGEGSGARQYVLSTETLLDELLGFD</sequence>
<keyword evidence="3" id="KW-1185">Reference proteome</keyword>